<protein>
    <submittedName>
        <fullName evidence="2">Uncharacterized protein YbaP (TraB family)</fullName>
    </submittedName>
</protein>
<feature type="chain" id="PRO_5046274233" evidence="1">
    <location>
        <begin position="29"/>
        <end position="318"/>
    </location>
</feature>
<organism evidence="2 3">
    <name type="scientific">Agrilutibacter niabensis</name>
    <dbReference type="NCBI Taxonomy" id="380628"/>
    <lineage>
        <taxon>Bacteria</taxon>
        <taxon>Pseudomonadati</taxon>
        <taxon>Pseudomonadota</taxon>
        <taxon>Gammaproteobacteria</taxon>
        <taxon>Lysobacterales</taxon>
        <taxon>Lysobacteraceae</taxon>
        <taxon>Agrilutibacter</taxon>
    </lineage>
</organism>
<name>A0ABU1VPC9_9GAMM</name>
<dbReference type="PANTHER" id="PTHR40590:SF1">
    <property type="entry name" value="CYTOPLASMIC PROTEIN"/>
    <property type="match status" value="1"/>
</dbReference>
<evidence type="ECO:0000313" key="2">
    <source>
        <dbReference type="EMBL" id="MDR7099113.1"/>
    </source>
</evidence>
<dbReference type="InterPro" id="IPR047111">
    <property type="entry name" value="YbaP-like"/>
</dbReference>
<dbReference type="PANTHER" id="PTHR40590">
    <property type="entry name" value="CYTOPLASMIC PROTEIN-RELATED"/>
    <property type="match status" value="1"/>
</dbReference>
<evidence type="ECO:0000313" key="3">
    <source>
        <dbReference type="Proteomes" id="UP001267878"/>
    </source>
</evidence>
<feature type="signal peptide" evidence="1">
    <location>
        <begin position="1"/>
        <end position="28"/>
    </location>
</feature>
<proteinExistence type="predicted"/>
<reference evidence="2 3" key="1">
    <citation type="submission" date="2023-07" db="EMBL/GenBank/DDBJ databases">
        <title>Sorghum-associated microbial communities from plants grown in Nebraska, USA.</title>
        <authorList>
            <person name="Schachtman D."/>
        </authorList>
    </citation>
    <scope>NUCLEOTIDE SEQUENCE [LARGE SCALE GENOMIC DNA]</scope>
    <source>
        <strain evidence="2 3">BE187</strain>
    </source>
</reference>
<dbReference type="Pfam" id="PF01963">
    <property type="entry name" value="TraB_PrgY_gumN"/>
    <property type="match status" value="1"/>
</dbReference>
<dbReference type="Proteomes" id="UP001267878">
    <property type="component" value="Unassembled WGS sequence"/>
</dbReference>
<dbReference type="RefSeq" id="WP_310053285.1">
    <property type="nucleotide sequence ID" value="NZ_JAVDVW010000001.1"/>
</dbReference>
<keyword evidence="3" id="KW-1185">Reference proteome</keyword>
<dbReference type="CDD" id="cd14789">
    <property type="entry name" value="Tiki"/>
    <property type="match status" value="1"/>
</dbReference>
<comment type="caution">
    <text evidence="2">The sequence shown here is derived from an EMBL/GenBank/DDBJ whole genome shotgun (WGS) entry which is preliminary data.</text>
</comment>
<keyword evidence="1" id="KW-0732">Signal</keyword>
<dbReference type="EMBL" id="JAVDVW010000001">
    <property type="protein sequence ID" value="MDR7099113.1"/>
    <property type="molecule type" value="Genomic_DNA"/>
</dbReference>
<accession>A0ABU1VPC9</accession>
<evidence type="ECO:0000256" key="1">
    <source>
        <dbReference type="SAM" id="SignalP"/>
    </source>
</evidence>
<dbReference type="InterPro" id="IPR002816">
    <property type="entry name" value="TraB/PrgY/GumN_fam"/>
</dbReference>
<gene>
    <name evidence="2" type="ORF">J2X04_001460</name>
</gene>
<sequence>MNHTMLRRGKSAALSVLACVLVAPTVYAWTPPAAAPISSPTKTAPKPLLWKVSDSDNSIYLLGSFHLLKADDYPLSTDVDKAFADAEKVVFEVPPAELGDPSLGQKMQQMAGFSDGRSLSKVLPADVRAKMEQAIGAERLAQLDAIEPWYINLGLLIGVSQQMGFQADQGVDMHLARRAVAANKPVSGLETASQQLQVLDASPMEEQIAGLRDFFDNPAEVPKLLADTHEAWRDGDVDRLNALVIDEVRKETPVTYRIINVERNDAWVPQLRQMLDGPSKDDTLVVVGAMHLLGKDGVVEKLRAKGYRVERICSACDK</sequence>